<organism evidence="1 2">
    <name type="scientific">Trichinella nativa</name>
    <dbReference type="NCBI Taxonomy" id="6335"/>
    <lineage>
        <taxon>Eukaryota</taxon>
        <taxon>Metazoa</taxon>
        <taxon>Ecdysozoa</taxon>
        <taxon>Nematoda</taxon>
        <taxon>Enoplea</taxon>
        <taxon>Dorylaimia</taxon>
        <taxon>Trichinellida</taxon>
        <taxon>Trichinellidae</taxon>
        <taxon>Trichinella</taxon>
    </lineage>
</organism>
<comment type="caution">
    <text evidence="1">The sequence shown here is derived from an EMBL/GenBank/DDBJ whole genome shotgun (WGS) entry which is preliminary data.</text>
</comment>
<accession>A0A0V1KGN8</accession>
<dbReference type="EMBL" id="JYDW01003445">
    <property type="protein sequence ID" value="KRZ46427.1"/>
    <property type="molecule type" value="Genomic_DNA"/>
</dbReference>
<dbReference type="AlphaFoldDB" id="A0A0V1KGN8"/>
<name>A0A0V1KGN8_9BILA</name>
<evidence type="ECO:0000313" key="2">
    <source>
        <dbReference type="Proteomes" id="UP000054721"/>
    </source>
</evidence>
<sequence>MSLAAYVAVDGLVGHLWEERPLGECQGQEVGVGG</sequence>
<dbReference type="Proteomes" id="UP000054721">
    <property type="component" value="Unassembled WGS sequence"/>
</dbReference>
<protein>
    <submittedName>
        <fullName evidence="1">Uncharacterized protein</fullName>
    </submittedName>
</protein>
<keyword evidence="2" id="KW-1185">Reference proteome</keyword>
<reference evidence="1 2" key="1">
    <citation type="submission" date="2015-05" db="EMBL/GenBank/DDBJ databases">
        <title>Evolution of Trichinella species and genotypes.</title>
        <authorList>
            <person name="Korhonen P.K."/>
            <person name="Edoardo P."/>
            <person name="Giuseppe L.R."/>
            <person name="Gasser R.B."/>
        </authorList>
    </citation>
    <scope>NUCLEOTIDE SEQUENCE [LARGE SCALE GENOMIC DNA]</scope>
    <source>
        <strain evidence="1">ISS10</strain>
    </source>
</reference>
<gene>
    <name evidence="1" type="ORF">T02_3958</name>
</gene>
<evidence type="ECO:0000313" key="1">
    <source>
        <dbReference type="EMBL" id="KRZ46427.1"/>
    </source>
</evidence>
<proteinExistence type="predicted"/>